<protein>
    <submittedName>
        <fullName evidence="3">Oxidoreductase</fullName>
    </submittedName>
</protein>
<sequence>MNDTRRTFIKQSAVVTAGIAALPTIMNAGCASPNEKITVALIGCRGMGFNNLQSFLKNKEVECVALCDVDQRVLDKRAEDVEKLTGTRPILYKDFRQVIDNKDIDAVIVGTPDHWHCLPMVYASEVGKHVYVEKPIGTTIEECNVMVAAQKRYGNVVQVGQWQRSHSHWNDAVNYLHEGNIGRIRSVRSWSNVGWKSSIPVVPDSEAPEGVDYDMWLGPAPKRPFNKNRFHASFRWYWDYAGGVMTDWGVHLLDFALFGMNQYVPKSIMAVGGKYAFPEDAMQTPDTMTTVYDFGDFGLVWDHTIGAYGANYGGRGHGVAFVGEYGTLVVDRSGWEVIPETKSTGKKDGYEGVGLQSAQGDGLDLHVKNFLDCIRTGNKPNCDIEIGAHIARFAHLGNISYRLGRKVNWNPDKQEFENDDEANQLVKANYRSPWTLPKV</sequence>
<proteinExistence type="predicted"/>
<dbReference type="Gene3D" id="3.30.360.10">
    <property type="entry name" value="Dihydrodipicolinate Reductase, domain 2"/>
    <property type="match status" value="1"/>
</dbReference>
<keyword evidence="4" id="KW-1185">Reference proteome</keyword>
<dbReference type="PANTHER" id="PTHR43818:SF5">
    <property type="entry name" value="OXIDOREDUCTASE FAMILY PROTEIN"/>
    <property type="match status" value="1"/>
</dbReference>
<organism evidence="3 4">
    <name type="scientific">Sunxiuqinia dokdonensis</name>
    <dbReference type="NCBI Taxonomy" id="1409788"/>
    <lineage>
        <taxon>Bacteria</taxon>
        <taxon>Pseudomonadati</taxon>
        <taxon>Bacteroidota</taxon>
        <taxon>Bacteroidia</taxon>
        <taxon>Marinilabiliales</taxon>
        <taxon>Prolixibacteraceae</taxon>
        <taxon>Sunxiuqinia</taxon>
    </lineage>
</organism>
<dbReference type="Pfam" id="PF19051">
    <property type="entry name" value="GFO_IDH_MocA_C2"/>
    <property type="match status" value="2"/>
</dbReference>
<reference evidence="4" key="1">
    <citation type="submission" date="2015-07" db="EMBL/GenBank/DDBJ databases">
        <title>Genome sequencing of Sunxiuqinia dokdonensis strain SK.</title>
        <authorList>
            <person name="Ahn S."/>
            <person name="Kim B.-C."/>
        </authorList>
    </citation>
    <scope>NUCLEOTIDE SEQUENCE [LARGE SCALE GENOMIC DNA]</scope>
    <source>
        <strain evidence="4">SK</strain>
    </source>
</reference>
<dbReference type="SUPFAM" id="SSF55347">
    <property type="entry name" value="Glyceraldehyde-3-phosphate dehydrogenase-like, C-terminal domain"/>
    <property type="match status" value="1"/>
</dbReference>
<feature type="domain" description="Gfo/Idh/MocA-like oxidoreductase bacterial type C-terminal" evidence="2">
    <location>
        <begin position="366"/>
        <end position="435"/>
    </location>
</feature>
<evidence type="ECO:0000259" key="2">
    <source>
        <dbReference type="Pfam" id="PF19051"/>
    </source>
</evidence>
<name>A0A0L8V6B9_9BACT</name>
<dbReference type="InterPro" id="IPR006311">
    <property type="entry name" value="TAT_signal"/>
</dbReference>
<dbReference type="Gene3D" id="3.40.50.720">
    <property type="entry name" value="NAD(P)-binding Rossmann-like Domain"/>
    <property type="match status" value="1"/>
</dbReference>
<feature type="domain" description="Gfo/Idh/MocA-like oxidoreductase N-terminal" evidence="1">
    <location>
        <begin position="37"/>
        <end position="160"/>
    </location>
</feature>
<dbReference type="EMBL" id="LGIA01000175">
    <property type="protein sequence ID" value="KOH43903.1"/>
    <property type="molecule type" value="Genomic_DNA"/>
</dbReference>
<dbReference type="PATRIC" id="fig|1409788.3.peg.3346"/>
<dbReference type="InterPro" id="IPR050463">
    <property type="entry name" value="Gfo/Idh/MocA_oxidrdct_glycsds"/>
</dbReference>
<dbReference type="InterPro" id="IPR000683">
    <property type="entry name" value="Gfo/Idh/MocA-like_OxRdtase_N"/>
</dbReference>
<dbReference type="InterPro" id="IPR043906">
    <property type="entry name" value="Gfo/Idh/MocA_OxRdtase_bact_C"/>
</dbReference>
<accession>A0A0L8V6B9</accession>
<evidence type="ECO:0000313" key="3">
    <source>
        <dbReference type="EMBL" id="KOH43903.1"/>
    </source>
</evidence>
<dbReference type="STRING" id="1409788.NC99_32620"/>
<dbReference type="PROSITE" id="PS51318">
    <property type="entry name" value="TAT"/>
    <property type="match status" value="1"/>
</dbReference>
<dbReference type="AlphaFoldDB" id="A0A0L8V6B9"/>
<evidence type="ECO:0000259" key="1">
    <source>
        <dbReference type="Pfam" id="PF01408"/>
    </source>
</evidence>
<dbReference type="Pfam" id="PF01408">
    <property type="entry name" value="GFO_IDH_MocA"/>
    <property type="match status" value="1"/>
</dbReference>
<dbReference type="RefSeq" id="WP_053185312.1">
    <property type="nucleotide sequence ID" value="NZ_LGIA01000175.1"/>
</dbReference>
<comment type="caution">
    <text evidence="3">The sequence shown here is derived from an EMBL/GenBank/DDBJ whole genome shotgun (WGS) entry which is preliminary data.</text>
</comment>
<feature type="domain" description="Gfo/Idh/MocA-like oxidoreductase bacterial type C-terminal" evidence="2">
    <location>
        <begin position="202"/>
        <end position="262"/>
    </location>
</feature>
<gene>
    <name evidence="3" type="ORF">NC99_32620</name>
</gene>
<dbReference type="PANTHER" id="PTHR43818">
    <property type="entry name" value="BCDNA.GH03377"/>
    <property type="match status" value="1"/>
</dbReference>
<dbReference type="OrthoDB" id="9795543at2"/>
<dbReference type="SUPFAM" id="SSF51735">
    <property type="entry name" value="NAD(P)-binding Rossmann-fold domains"/>
    <property type="match status" value="1"/>
</dbReference>
<dbReference type="InterPro" id="IPR036291">
    <property type="entry name" value="NAD(P)-bd_dom_sf"/>
</dbReference>
<evidence type="ECO:0000313" key="4">
    <source>
        <dbReference type="Proteomes" id="UP000036958"/>
    </source>
</evidence>
<dbReference type="GO" id="GO:0000166">
    <property type="term" value="F:nucleotide binding"/>
    <property type="evidence" value="ECO:0007669"/>
    <property type="project" value="InterPro"/>
</dbReference>
<dbReference type="Proteomes" id="UP000036958">
    <property type="component" value="Unassembled WGS sequence"/>
</dbReference>